<sequence>MLSYDWIVLITLGLDRWEHQRRPLAPHEIELEAARRRHTAQQAAKPARSGLLKRLFSRRRARPAPGCPRPGRPHKRASRA</sequence>
<evidence type="ECO:0000313" key="2">
    <source>
        <dbReference type="EMBL" id="CUH98736.1"/>
    </source>
</evidence>
<accession>A0A0P1H749</accession>
<proteinExistence type="predicted"/>
<feature type="compositionally biased region" description="Basic residues" evidence="1">
    <location>
        <begin position="71"/>
        <end position="80"/>
    </location>
</feature>
<feature type="region of interest" description="Disordered" evidence="1">
    <location>
        <begin position="37"/>
        <end position="80"/>
    </location>
</feature>
<gene>
    <name evidence="2" type="ORF">PHA8399_00851</name>
</gene>
<reference evidence="2 3" key="1">
    <citation type="submission" date="2015-09" db="EMBL/GenBank/DDBJ databases">
        <authorList>
            <consortium name="Swine Surveillance"/>
        </authorList>
    </citation>
    <scope>NUCLEOTIDE SEQUENCE [LARGE SCALE GENOMIC DNA]</scope>
    <source>
        <strain evidence="2 3">CECT 8399</strain>
    </source>
</reference>
<dbReference type="Proteomes" id="UP000051326">
    <property type="component" value="Unassembled WGS sequence"/>
</dbReference>
<organism evidence="2 3">
    <name type="scientific">Leisingera aquaemixtae</name>
    <dbReference type="NCBI Taxonomy" id="1396826"/>
    <lineage>
        <taxon>Bacteria</taxon>
        <taxon>Pseudomonadati</taxon>
        <taxon>Pseudomonadota</taxon>
        <taxon>Alphaproteobacteria</taxon>
        <taxon>Rhodobacterales</taxon>
        <taxon>Roseobacteraceae</taxon>
        <taxon>Leisingera</taxon>
    </lineage>
</organism>
<dbReference type="AlphaFoldDB" id="A0A0P1H749"/>
<name>A0A0P1H749_9RHOB</name>
<evidence type="ECO:0000256" key="1">
    <source>
        <dbReference type="SAM" id="MobiDB-lite"/>
    </source>
</evidence>
<dbReference type="EMBL" id="CYSR01000010">
    <property type="protein sequence ID" value="CUH98736.1"/>
    <property type="molecule type" value="Genomic_DNA"/>
</dbReference>
<evidence type="ECO:0000313" key="3">
    <source>
        <dbReference type="Proteomes" id="UP000051326"/>
    </source>
</evidence>
<protein>
    <submittedName>
        <fullName evidence="2">Uncharacterized protein</fullName>
    </submittedName>
</protein>